<evidence type="ECO:0000313" key="1">
    <source>
        <dbReference type="EMBL" id="RAK95931.1"/>
    </source>
</evidence>
<keyword evidence="2" id="KW-1185">Reference proteome</keyword>
<proteinExistence type="predicted"/>
<dbReference type="RefSeq" id="XP_025570259.1">
    <property type="nucleotide sequence ID" value="XM_025714595.1"/>
</dbReference>
<dbReference type="Pfam" id="PF06089">
    <property type="entry name" value="Asparaginase_II"/>
    <property type="match status" value="1"/>
</dbReference>
<sequence>MPQGMYTGLARIFRAMVRYPHLVGGEGRFCTVLMETFTGALIGKVGADGCYGLGIRASDETRRLGADGAIGIAVKLEEGNLNILSAAVVEILAQLQLGTSEQLQPLAAFHRPQIRNTAGDVTGETSHQFRLSSL</sequence>
<protein>
    <submittedName>
        <fullName evidence="1">L-asparaginase II</fullName>
    </submittedName>
</protein>
<organism evidence="1 2">
    <name type="scientific">Aspergillus ibericus CBS 121593</name>
    <dbReference type="NCBI Taxonomy" id="1448316"/>
    <lineage>
        <taxon>Eukaryota</taxon>
        <taxon>Fungi</taxon>
        <taxon>Dikarya</taxon>
        <taxon>Ascomycota</taxon>
        <taxon>Pezizomycotina</taxon>
        <taxon>Eurotiomycetes</taxon>
        <taxon>Eurotiomycetidae</taxon>
        <taxon>Eurotiales</taxon>
        <taxon>Aspergillaceae</taxon>
        <taxon>Aspergillus</taxon>
        <taxon>Aspergillus subgen. Circumdati</taxon>
    </lineage>
</organism>
<dbReference type="VEuPathDB" id="FungiDB:BO80DRAFT_246646"/>
<dbReference type="AlphaFoldDB" id="A0A395GKB6"/>
<dbReference type="PANTHER" id="PTHR42110">
    <property type="entry name" value="L-ASPARAGINASE, PUTATIVE (AFU_ORTHOLOGUE AFUA_3G11890)-RELATED"/>
    <property type="match status" value="1"/>
</dbReference>
<accession>A0A395GKB6</accession>
<gene>
    <name evidence="1" type="ORF">BO80DRAFT_246646</name>
</gene>
<dbReference type="EMBL" id="KZ824483">
    <property type="protein sequence ID" value="RAK95931.1"/>
    <property type="molecule type" value="Genomic_DNA"/>
</dbReference>
<dbReference type="OrthoDB" id="2588474at2759"/>
<reference evidence="1 2" key="1">
    <citation type="submission" date="2018-02" db="EMBL/GenBank/DDBJ databases">
        <title>The genomes of Aspergillus section Nigri reveals drivers in fungal speciation.</title>
        <authorList>
            <consortium name="DOE Joint Genome Institute"/>
            <person name="Vesth T.C."/>
            <person name="Nybo J."/>
            <person name="Theobald S."/>
            <person name="Brandl J."/>
            <person name="Frisvad J.C."/>
            <person name="Nielsen K.F."/>
            <person name="Lyhne E.K."/>
            <person name="Kogle M.E."/>
            <person name="Kuo A."/>
            <person name="Riley R."/>
            <person name="Clum A."/>
            <person name="Nolan M."/>
            <person name="Lipzen A."/>
            <person name="Salamov A."/>
            <person name="Henrissat B."/>
            <person name="Wiebenga A."/>
            <person name="De vries R.P."/>
            <person name="Grigoriev I.V."/>
            <person name="Mortensen U.H."/>
            <person name="Andersen M.R."/>
            <person name="Baker S.E."/>
        </authorList>
    </citation>
    <scope>NUCLEOTIDE SEQUENCE [LARGE SCALE GENOMIC DNA]</scope>
    <source>
        <strain evidence="1 2">CBS 121593</strain>
    </source>
</reference>
<dbReference type="InterPro" id="IPR010349">
    <property type="entry name" value="Asparaginase_II"/>
</dbReference>
<dbReference type="PANTHER" id="PTHR42110:SF1">
    <property type="entry name" value="L-ASPARAGINASE, PUTATIVE (AFU_ORTHOLOGUE AFUA_3G11890)-RELATED"/>
    <property type="match status" value="1"/>
</dbReference>
<evidence type="ECO:0000313" key="2">
    <source>
        <dbReference type="Proteomes" id="UP000249402"/>
    </source>
</evidence>
<dbReference type="Proteomes" id="UP000249402">
    <property type="component" value="Unassembled WGS sequence"/>
</dbReference>
<name>A0A395GKB6_9EURO</name>
<dbReference type="GeneID" id="37219460"/>